<dbReference type="GO" id="GO:0005737">
    <property type="term" value="C:cytoplasm"/>
    <property type="evidence" value="ECO:0007669"/>
    <property type="project" value="InterPro"/>
</dbReference>
<evidence type="ECO:0000313" key="6">
    <source>
        <dbReference type="EMBL" id="PQA88437.1"/>
    </source>
</evidence>
<dbReference type="SUPFAM" id="SSF64397">
    <property type="entry name" value="Hsp33 domain"/>
    <property type="match status" value="1"/>
</dbReference>
<dbReference type="PANTHER" id="PTHR30111:SF1">
    <property type="entry name" value="33 KDA CHAPERONIN"/>
    <property type="match status" value="1"/>
</dbReference>
<keyword evidence="7" id="KW-1185">Reference proteome</keyword>
<dbReference type="InterPro" id="IPR023212">
    <property type="entry name" value="Hsp33_helix_hairpin_bin_dom_sf"/>
</dbReference>
<evidence type="ECO:0000256" key="4">
    <source>
        <dbReference type="ARBA" id="ARBA00023186"/>
    </source>
</evidence>
<dbReference type="GO" id="GO:0044183">
    <property type="term" value="F:protein folding chaperone"/>
    <property type="evidence" value="ECO:0007669"/>
    <property type="project" value="TreeGrafter"/>
</dbReference>
<keyword evidence="3" id="KW-1015">Disulfide bond</keyword>
<dbReference type="OrthoDB" id="9793753at2"/>
<accession>A0A2S7K7E2</accession>
<keyword evidence="5" id="KW-0676">Redox-active center</keyword>
<dbReference type="InterPro" id="IPR016154">
    <property type="entry name" value="Heat_shock_Hsp33_C"/>
</dbReference>
<proteinExistence type="predicted"/>
<comment type="caution">
    <text evidence="6">The sequence shown here is derived from an EMBL/GenBank/DDBJ whole genome shotgun (WGS) entry which is preliminary data.</text>
</comment>
<dbReference type="Pfam" id="PF01430">
    <property type="entry name" value="HSP33"/>
    <property type="match status" value="1"/>
</dbReference>
<dbReference type="GO" id="GO:0051082">
    <property type="term" value="F:unfolded protein binding"/>
    <property type="evidence" value="ECO:0007669"/>
    <property type="project" value="InterPro"/>
</dbReference>
<dbReference type="InterPro" id="IPR000397">
    <property type="entry name" value="Heat_shock_Hsp33"/>
</dbReference>
<keyword evidence="2" id="KW-0862">Zinc</keyword>
<keyword evidence="1" id="KW-0963">Cytoplasm</keyword>
<dbReference type="Gene3D" id="1.10.287.480">
    <property type="entry name" value="helix hairpin bin"/>
    <property type="match status" value="1"/>
</dbReference>
<dbReference type="RefSeq" id="WP_104829681.1">
    <property type="nucleotide sequence ID" value="NZ_PJCH01000005.1"/>
</dbReference>
<dbReference type="Gene3D" id="3.55.30.10">
    <property type="entry name" value="Hsp33 domain"/>
    <property type="match status" value="1"/>
</dbReference>
<dbReference type="GO" id="GO:0042026">
    <property type="term" value="P:protein refolding"/>
    <property type="evidence" value="ECO:0007669"/>
    <property type="project" value="TreeGrafter"/>
</dbReference>
<dbReference type="PIRSF" id="PIRSF005261">
    <property type="entry name" value="Heat_shock_Hsp33"/>
    <property type="match status" value="1"/>
</dbReference>
<dbReference type="InterPro" id="IPR016153">
    <property type="entry name" value="Heat_shock_Hsp33_N"/>
</dbReference>
<evidence type="ECO:0000256" key="1">
    <source>
        <dbReference type="ARBA" id="ARBA00022490"/>
    </source>
</evidence>
<dbReference type="EMBL" id="PJCH01000005">
    <property type="protein sequence ID" value="PQA88437.1"/>
    <property type="molecule type" value="Genomic_DNA"/>
</dbReference>
<evidence type="ECO:0000256" key="2">
    <source>
        <dbReference type="ARBA" id="ARBA00022833"/>
    </source>
</evidence>
<keyword evidence="4" id="KW-0143">Chaperone</keyword>
<dbReference type="AlphaFoldDB" id="A0A2S7K7E2"/>
<dbReference type="SUPFAM" id="SSF118352">
    <property type="entry name" value="HSP33 redox switch-like"/>
    <property type="match status" value="1"/>
</dbReference>
<gene>
    <name evidence="6" type="ORF">CW354_09095</name>
</gene>
<evidence type="ECO:0000256" key="3">
    <source>
        <dbReference type="ARBA" id="ARBA00023157"/>
    </source>
</evidence>
<evidence type="ECO:0000256" key="5">
    <source>
        <dbReference type="ARBA" id="ARBA00023284"/>
    </source>
</evidence>
<dbReference type="NCBIfam" id="NF002386">
    <property type="entry name" value="PRK01402.1"/>
    <property type="match status" value="1"/>
</dbReference>
<dbReference type="Proteomes" id="UP000239504">
    <property type="component" value="Unassembled WGS sequence"/>
</dbReference>
<name>A0A2S7K7E2_9PROT</name>
<dbReference type="CDD" id="cd00498">
    <property type="entry name" value="Hsp33"/>
    <property type="match status" value="1"/>
</dbReference>
<organism evidence="6 7">
    <name type="scientific">Hyphococcus luteus</name>
    <dbReference type="NCBI Taxonomy" id="2058213"/>
    <lineage>
        <taxon>Bacteria</taxon>
        <taxon>Pseudomonadati</taxon>
        <taxon>Pseudomonadota</taxon>
        <taxon>Alphaproteobacteria</taxon>
        <taxon>Parvularculales</taxon>
        <taxon>Parvularculaceae</taxon>
        <taxon>Hyphococcus</taxon>
    </lineage>
</organism>
<reference evidence="6 7" key="1">
    <citation type="submission" date="2017-12" db="EMBL/GenBank/DDBJ databases">
        <authorList>
            <person name="Hurst M.R.H."/>
        </authorList>
    </citation>
    <scope>NUCLEOTIDE SEQUENCE [LARGE SCALE GENOMIC DNA]</scope>
    <source>
        <strain evidence="6 7">SY-3-19</strain>
    </source>
</reference>
<sequence>MDDVIVPFQIADTAVRGRIVRLSGAIDEILSAHRFPDPVSALLGEAIALTAMMGASLKFDGKLIFQAQGDGPASMIVADYSTGGALRGTAKTQDGDLPRGLKALVGKGAIVMTIDQGPDMERYQGVTPIEGESLAEAAVAYFMQSEQIPTIVKLAVGRIQAPGEEERWRAGGLMAQFVPHEGGTRERGEAALLSGEDGETWERARAFIETTQDDELLDPAISAETLLYRLFHEDGVRVFEPQPLRAECSCNREKIEAVLSRYSEDDLSDMVEDGEITVTCEFCRKAYKFTPEGAPAG</sequence>
<protein>
    <submittedName>
        <fullName evidence="6">Hsp33 family molecular chaperone</fullName>
    </submittedName>
</protein>
<evidence type="ECO:0000313" key="7">
    <source>
        <dbReference type="Proteomes" id="UP000239504"/>
    </source>
</evidence>
<dbReference type="Gene3D" id="3.90.1280.10">
    <property type="entry name" value="HSP33 redox switch-like"/>
    <property type="match status" value="1"/>
</dbReference>
<dbReference type="PANTHER" id="PTHR30111">
    <property type="entry name" value="33 KDA CHAPERONIN"/>
    <property type="match status" value="1"/>
</dbReference>